<reference evidence="3 4" key="1">
    <citation type="submission" date="2016-10" db="EMBL/GenBank/DDBJ databases">
        <authorList>
            <person name="Varghese N."/>
            <person name="Submissions S."/>
        </authorList>
    </citation>
    <scope>NUCLEOTIDE SEQUENCE [LARGE SCALE GENOMIC DNA]</scope>
    <source>
        <strain evidence="3 4">CGMCC 1.3527</strain>
    </source>
</reference>
<dbReference type="OrthoDB" id="280869at2157"/>
<evidence type="ECO:0000313" key="3">
    <source>
        <dbReference type="EMBL" id="SDF28162.1"/>
    </source>
</evidence>
<evidence type="ECO:0000256" key="1">
    <source>
        <dbReference type="SAM" id="MobiDB-lite"/>
    </source>
</evidence>
<organism evidence="3 4">
    <name type="scientific">Halorubrum xinjiangense</name>
    <dbReference type="NCBI Taxonomy" id="261291"/>
    <lineage>
        <taxon>Archaea</taxon>
        <taxon>Methanobacteriati</taxon>
        <taxon>Methanobacteriota</taxon>
        <taxon>Stenosarchaea group</taxon>
        <taxon>Halobacteria</taxon>
        <taxon>Halobacteriales</taxon>
        <taxon>Haloferacaceae</taxon>
        <taxon>Halorubrum</taxon>
    </lineage>
</organism>
<accession>A0A1G7JT94</accession>
<sequence>MYVPKDPPPDCPACGDPYDSVSRHTEGFVANLIDNERYQRVCFQPVSDGSDPALDCYHHTHEQAGTSERAAPDKKGD</sequence>
<dbReference type="InterPro" id="IPR058458">
    <property type="entry name" value="DUF8145"/>
</dbReference>
<evidence type="ECO:0000259" key="2">
    <source>
        <dbReference type="Pfam" id="PF26470"/>
    </source>
</evidence>
<dbReference type="RefSeq" id="WP_149797948.1">
    <property type="nucleotide sequence ID" value="NZ_FNBO01000003.1"/>
</dbReference>
<protein>
    <recommendedName>
        <fullName evidence="2">DUF8145 domain-containing protein</fullName>
    </recommendedName>
</protein>
<evidence type="ECO:0000313" key="4">
    <source>
        <dbReference type="Proteomes" id="UP000324020"/>
    </source>
</evidence>
<dbReference type="Pfam" id="PF26470">
    <property type="entry name" value="DUF8145"/>
    <property type="match status" value="1"/>
</dbReference>
<keyword evidence="4" id="KW-1185">Reference proteome</keyword>
<name>A0A1G7JT94_9EURY</name>
<feature type="region of interest" description="Disordered" evidence="1">
    <location>
        <begin position="53"/>
        <end position="77"/>
    </location>
</feature>
<gene>
    <name evidence="3" type="ORF">SAMN04488067_10381</name>
</gene>
<feature type="domain" description="DUF8145" evidence="2">
    <location>
        <begin position="3"/>
        <end position="67"/>
    </location>
</feature>
<dbReference type="EMBL" id="FNBO01000003">
    <property type="protein sequence ID" value="SDF28162.1"/>
    <property type="molecule type" value="Genomic_DNA"/>
</dbReference>
<proteinExistence type="predicted"/>
<dbReference type="AlphaFoldDB" id="A0A1G7JT94"/>
<dbReference type="Proteomes" id="UP000324020">
    <property type="component" value="Unassembled WGS sequence"/>
</dbReference>